<dbReference type="Proteomes" id="UP000250257">
    <property type="component" value="Unassembled WGS sequence"/>
</dbReference>
<dbReference type="AlphaFoldDB" id="A0A2X3H970"/>
<proteinExistence type="predicted"/>
<gene>
    <name evidence="1" type="ORF">NCTC13940_02338</name>
</gene>
<sequence length="125" mass="14881">MFEWRNDKLINAHFNDFSVTRCRAIISLNFRIEYDELYKQTPIIILDIAYGEDEFEKIIKMEFYGVDSLKVNTSFFPYIQVMGFEINNIRDTGSEKKYEINDYEDGILYFVCDEVRIVAINEVDT</sequence>
<accession>A0A2X3H970</accession>
<protein>
    <submittedName>
        <fullName evidence="1">Uncharacterized protein</fullName>
    </submittedName>
</protein>
<evidence type="ECO:0000313" key="1">
    <source>
        <dbReference type="EMBL" id="SQC71086.1"/>
    </source>
</evidence>
<dbReference type="RefSeq" id="WP_007476259.1">
    <property type="nucleotide sequence ID" value="NZ_UAWT01000033.1"/>
</dbReference>
<evidence type="ECO:0000313" key="2">
    <source>
        <dbReference type="Proteomes" id="UP000250257"/>
    </source>
</evidence>
<reference evidence="1 2" key="1">
    <citation type="submission" date="2018-06" db="EMBL/GenBank/DDBJ databases">
        <authorList>
            <consortium name="Pathogen Informatics"/>
            <person name="Doyle S."/>
        </authorList>
    </citation>
    <scope>NUCLEOTIDE SEQUENCE [LARGE SCALE GENOMIC DNA]</scope>
    <source>
        <strain evidence="1 2">NCTC13940</strain>
    </source>
</reference>
<dbReference type="STRING" id="1214117.LFLEISCH_11490"/>
<organism evidence="1 2">
    <name type="scientific">Listeria fleischmannii subsp. fleischmannii</name>
    <dbReference type="NCBI Taxonomy" id="1671902"/>
    <lineage>
        <taxon>Bacteria</taxon>
        <taxon>Bacillati</taxon>
        <taxon>Bacillota</taxon>
        <taxon>Bacilli</taxon>
        <taxon>Bacillales</taxon>
        <taxon>Listeriaceae</taxon>
        <taxon>Listeria</taxon>
    </lineage>
</organism>
<dbReference type="EMBL" id="UAWT01000033">
    <property type="protein sequence ID" value="SQC71086.1"/>
    <property type="molecule type" value="Genomic_DNA"/>
</dbReference>
<name>A0A2X3H970_9LIST</name>